<evidence type="ECO:0000313" key="3">
    <source>
        <dbReference type="Proteomes" id="UP000198281"/>
    </source>
</evidence>
<dbReference type="Proteomes" id="UP000198281">
    <property type="component" value="Unassembled WGS sequence"/>
</dbReference>
<dbReference type="AlphaFoldDB" id="A0A239L3S4"/>
<evidence type="ECO:0000313" key="2">
    <source>
        <dbReference type="EMBL" id="SNT24349.1"/>
    </source>
</evidence>
<keyword evidence="3" id="KW-1185">Reference proteome</keyword>
<name>A0A239L3S4_9SPHN</name>
<feature type="compositionally biased region" description="Polar residues" evidence="1">
    <location>
        <begin position="173"/>
        <end position="183"/>
    </location>
</feature>
<feature type="region of interest" description="Disordered" evidence="1">
    <location>
        <begin position="1"/>
        <end position="24"/>
    </location>
</feature>
<reference evidence="3" key="1">
    <citation type="submission" date="2017-06" db="EMBL/GenBank/DDBJ databases">
        <authorList>
            <person name="Varghese N."/>
            <person name="Submissions S."/>
        </authorList>
    </citation>
    <scope>NUCLEOTIDE SEQUENCE [LARGE SCALE GENOMIC DNA]</scope>
    <source>
        <strain evidence="3">LNB2</strain>
    </source>
</reference>
<proteinExistence type="predicted"/>
<sequence>MARPSARCRTSIEHPEDGIQHPLPNRASLASRSISETTFDNAHPKLIPSSWLPGLDPRGRWRTRSRFTSSCRLTCLITGSPSTPSKESNIGERRSKSKLSRACWKLGSTLMLSVCHRTGIQTVSSFPQRSTSRRLWSHVLLVQHSREITSFDQLVRCRVHTAEVRVLYIQHVPQNRNKPRNSPETPPGPHQALLGVLTSLTHE</sequence>
<protein>
    <submittedName>
        <fullName evidence="2">Uncharacterized protein</fullName>
    </submittedName>
</protein>
<evidence type="ECO:0000256" key="1">
    <source>
        <dbReference type="SAM" id="MobiDB-lite"/>
    </source>
</evidence>
<gene>
    <name evidence="2" type="ORF">SAMN06295912_1741</name>
</gene>
<feature type="compositionally biased region" description="Basic and acidic residues" evidence="1">
    <location>
        <begin position="10"/>
        <end position="19"/>
    </location>
</feature>
<dbReference type="EMBL" id="FZOS01000074">
    <property type="protein sequence ID" value="SNT24349.1"/>
    <property type="molecule type" value="Genomic_DNA"/>
</dbReference>
<organism evidence="2 3">
    <name type="scientific">Edaphosphingomonas laterariae</name>
    <dbReference type="NCBI Taxonomy" id="861865"/>
    <lineage>
        <taxon>Bacteria</taxon>
        <taxon>Pseudomonadati</taxon>
        <taxon>Pseudomonadota</taxon>
        <taxon>Alphaproteobacteria</taxon>
        <taxon>Sphingomonadales</taxon>
        <taxon>Rhizorhabdaceae</taxon>
        <taxon>Edaphosphingomonas</taxon>
    </lineage>
</organism>
<accession>A0A239L3S4</accession>
<feature type="region of interest" description="Disordered" evidence="1">
    <location>
        <begin position="173"/>
        <end position="203"/>
    </location>
</feature>